<organism evidence="2 3">
    <name type="scientific">Oceanisphaera marina</name>
    <dbReference type="NCBI Taxonomy" id="2017550"/>
    <lineage>
        <taxon>Bacteria</taxon>
        <taxon>Pseudomonadati</taxon>
        <taxon>Pseudomonadota</taxon>
        <taxon>Gammaproteobacteria</taxon>
        <taxon>Aeromonadales</taxon>
        <taxon>Aeromonadaceae</taxon>
        <taxon>Oceanisphaera</taxon>
    </lineage>
</organism>
<sequence length="62" mass="6549">MRHTAYCSFSVLGLALALTACGTPPPPPKPTPVVVATPKPKPVENEVISIPESPIQTLPSDW</sequence>
<evidence type="ECO:0000256" key="1">
    <source>
        <dbReference type="SAM" id="SignalP"/>
    </source>
</evidence>
<feature type="chain" id="PRO_5045157790" evidence="1">
    <location>
        <begin position="23"/>
        <end position="62"/>
    </location>
</feature>
<dbReference type="PROSITE" id="PS51257">
    <property type="entry name" value="PROKAR_LIPOPROTEIN"/>
    <property type="match status" value="1"/>
</dbReference>
<keyword evidence="1" id="KW-0732">Signal</keyword>
<keyword evidence="3" id="KW-1185">Reference proteome</keyword>
<accession>A0ABQ1IIB1</accession>
<dbReference type="EMBL" id="BMKE01000009">
    <property type="protein sequence ID" value="GGB42106.1"/>
    <property type="molecule type" value="Genomic_DNA"/>
</dbReference>
<dbReference type="Proteomes" id="UP000646152">
    <property type="component" value="Unassembled WGS sequence"/>
</dbReference>
<protein>
    <submittedName>
        <fullName evidence="2">Uncharacterized protein</fullName>
    </submittedName>
</protein>
<feature type="signal peptide" evidence="1">
    <location>
        <begin position="1"/>
        <end position="22"/>
    </location>
</feature>
<evidence type="ECO:0000313" key="3">
    <source>
        <dbReference type="Proteomes" id="UP000646152"/>
    </source>
</evidence>
<evidence type="ECO:0000313" key="2">
    <source>
        <dbReference type="EMBL" id="GGB42106.1"/>
    </source>
</evidence>
<dbReference type="RefSeq" id="WP_188629413.1">
    <property type="nucleotide sequence ID" value="NZ_BMKE01000009.1"/>
</dbReference>
<proteinExistence type="predicted"/>
<reference evidence="3" key="1">
    <citation type="journal article" date="2019" name="Int. J. Syst. Evol. Microbiol.">
        <title>The Global Catalogue of Microorganisms (GCM) 10K type strain sequencing project: providing services to taxonomists for standard genome sequencing and annotation.</title>
        <authorList>
            <consortium name="The Broad Institute Genomics Platform"/>
            <consortium name="The Broad Institute Genome Sequencing Center for Infectious Disease"/>
            <person name="Wu L."/>
            <person name="Ma J."/>
        </authorList>
    </citation>
    <scope>NUCLEOTIDE SEQUENCE [LARGE SCALE GENOMIC DNA]</scope>
    <source>
        <strain evidence="3">CGMCC 1.15923</strain>
    </source>
</reference>
<name>A0ABQ1IIB1_9GAMM</name>
<comment type="caution">
    <text evidence="2">The sequence shown here is derived from an EMBL/GenBank/DDBJ whole genome shotgun (WGS) entry which is preliminary data.</text>
</comment>
<gene>
    <name evidence="2" type="ORF">GCM10011502_14300</name>
</gene>